<accession>A0A6J5KW44</accession>
<dbReference type="EMBL" id="LR796193">
    <property type="protein sequence ID" value="CAB4126261.1"/>
    <property type="molecule type" value="Genomic_DNA"/>
</dbReference>
<sequence>MTFNFTTKLEDGDVIVFWQYEQDDHGIYNSEVLKVVFNDMDVTSILSEETLNELDSKAEKVYLERFND</sequence>
<name>A0A6J5KW44_9CAUD</name>
<evidence type="ECO:0000313" key="1">
    <source>
        <dbReference type="EMBL" id="CAB4126261.1"/>
    </source>
</evidence>
<organism evidence="1">
    <name type="scientific">uncultured Caudovirales phage</name>
    <dbReference type="NCBI Taxonomy" id="2100421"/>
    <lineage>
        <taxon>Viruses</taxon>
        <taxon>Duplodnaviria</taxon>
        <taxon>Heunggongvirae</taxon>
        <taxon>Uroviricota</taxon>
        <taxon>Caudoviricetes</taxon>
        <taxon>Peduoviridae</taxon>
        <taxon>Maltschvirus</taxon>
        <taxon>Maltschvirus maltsch</taxon>
    </lineage>
</organism>
<proteinExistence type="predicted"/>
<reference evidence="1" key="1">
    <citation type="submission" date="2020-04" db="EMBL/GenBank/DDBJ databases">
        <authorList>
            <person name="Chiriac C."/>
            <person name="Salcher M."/>
            <person name="Ghai R."/>
            <person name="Kavagutti S V."/>
        </authorList>
    </citation>
    <scope>NUCLEOTIDE SEQUENCE</scope>
</reference>
<protein>
    <submittedName>
        <fullName evidence="1">Uncharacterized protein</fullName>
    </submittedName>
</protein>
<gene>
    <name evidence="1" type="ORF">UFOVP70_5</name>
</gene>